<feature type="compositionally biased region" description="Basic and acidic residues" evidence="7">
    <location>
        <begin position="461"/>
        <end position="476"/>
    </location>
</feature>
<dbReference type="GO" id="GO:0004357">
    <property type="term" value="F:glutamate-cysteine ligase activity"/>
    <property type="evidence" value="ECO:0007669"/>
    <property type="project" value="UniProtKB-UniRule"/>
</dbReference>
<keyword evidence="2 5" id="KW-0547">Nucleotide-binding</keyword>
<dbReference type="GO" id="GO:0006750">
    <property type="term" value="P:glutathione biosynthetic process"/>
    <property type="evidence" value="ECO:0007669"/>
    <property type="project" value="UniProtKB-UniRule"/>
</dbReference>
<dbReference type="Gene3D" id="3.30.590.20">
    <property type="match status" value="1"/>
</dbReference>
<dbReference type="PANTHER" id="PTHR34378:SF1">
    <property type="entry name" value="GLUTAMATE--CYSTEINE LIGASE, CHLOROPLASTIC"/>
    <property type="match status" value="1"/>
</dbReference>
<dbReference type="InterPro" id="IPR035434">
    <property type="entry name" value="GCL_bact_plant"/>
</dbReference>
<dbReference type="UniPathway" id="UPA01014"/>
<evidence type="ECO:0000256" key="7">
    <source>
        <dbReference type="SAM" id="MobiDB-lite"/>
    </source>
</evidence>
<evidence type="ECO:0000256" key="1">
    <source>
        <dbReference type="ARBA" id="ARBA00022598"/>
    </source>
</evidence>
<feature type="region of interest" description="Disordered" evidence="7">
    <location>
        <begin position="421"/>
        <end position="476"/>
    </location>
</feature>
<evidence type="ECO:0000313" key="8">
    <source>
        <dbReference type="EMBL" id="GEL16669.1"/>
    </source>
</evidence>
<sequence>MMQEATGVQPPTAANGVVPTWAPPPAAPPTITVLHSRAEAEAYVASVCFKHGPPRLAGVELEWLVYPAAAPWKPPDAATLAAALGPHTPSTLHPCSPAIPLPNGSVVTVEPGGQVELASPPLAGLSALDRTVKADVAELHRRLAAHGLHIEPRASDPIRPPTRILDLPRYRAMERAFDRIGPHGRSGMCSTAAVQVCLDAGEAAEIAHRWDTLHALGPVLLAAFANSPLLHGRRTGWKSSRMACWLAADPGRTAPPPPRTGDPATAWAERVLQTPLLCVRRSTGSWEVPDRVTFADWIGGALSTRPTTADLDYHVSTLFPPVRPRGHLEVRYVDGQPGRHWMLPIAMLVALLSDPVVTDKALELSEPAQGRWTSAARHGLDDRVLAGAAVGVFELACTALRALGGPPEYLAELEDVTERRVRRGRCPADEAVPGETGVDREPAPAGPPFALRDGPAGPQRLPDHPDEPDSPEGARW</sequence>
<evidence type="ECO:0000256" key="3">
    <source>
        <dbReference type="ARBA" id="ARBA00022840"/>
    </source>
</evidence>
<evidence type="ECO:0000256" key="5">
    <source>
        <dbReference type="HAMAP-Rule" id="MF_02034"/>
    </source>
</evidence>
<dbReference type="Pfam" id="PF04107">
    <property type="entry name" value="GCS2"/>
    <property type="match status" value="1"/>
</dbReference>
<comment type="function">
    <text evidence="5">Catalyzes the synthesis of gamma-glutamylcysteine (gamma-GC). This compound is used as substrate for the biosynthesis of the low-molecular thiol compound ergothioneine.</text>
</comment>
<evidence type="ECO:0000313" key="9">
    <source>
        <dbReference type="Proteomes" id="UP000321328"/>
    </source>
</evidence>
<comment type="similarity">
    <text evidence="5 6">Belongs to the glutamate--cysteine ligase type 2 family. EgtA subfamily.</text>
</comment>
<dbReference type="HAMAP" id="MF_02034">
    <property type="entry name" value="EgtA"/>
    <property type="match status" value="1"/>
</dbReference>
<dbReference type="NCBIfam" id="TIGR03444">
    <property type="entry name" value="EgtA_Cys_ligase"/>
    <property type="match status" value="1"/>
</dbReference>
<evidence type="ECO:0000256" key="2">
    <source>
        <dbReference type="ARBA" id="ARBA00022741"/>
    </source>
</evidence>
<keyword evidence="1 5" id="KW-0436">Ligase</keyword>
<dbReference type="InterPro" id="IPR017809">
    <property type="entry name" value="EgtA_Actinobacteria"/>
</dbReference>
<keyword evidence="3 5" id="KW-0067">ATP-binding</keyword>
<dbReference type="InterPro" id="IPR014746">
    <property type="entry name" value="Gln_synth/guanido_kin_cat_dom"/>
</dbReference>
<dbReference type="PANTHER" id="PTHR34378">
    <property type="entry name" value="GLUTAMATE--CYSTEINE LIGASE, CHLOROPLASTIC"/>
    <property type="match status" value="1"/>
</dbReference>
<dbReference type="AlphaFoldDB" id="A0A511CVR0"/>
<comment type="catalytic activity">
    <reaction evidence="4 5 6">
        <text>L-cysteine + L-glutamate + ATP = gamma-L-glutamyl-L-cysteine + ADP + phosphate + H(+)</text>
        <dbReference type="Rhea" id="RHEA:13285"/>
        <dbReference type="ChEBI" id="CHEBI:15378"/>
        <dbReference type="ChEBI" id="CHEBI:29985"/>
        <dbReference type="ChEBI" id="CHEBI:30616"/>
        <dbReference type="ChEBI" id="CHEBI:35235"/>
        <dbReference type="ChEBI" id="CHEBI:43474"/>
        <dbReference type="ChEBI" id="CHEBI:58173"/>
        <dbReference type="ChEBI" id="CHEBI:456216"/>
        <dbReference type="EC" id="6.3.2.2"/>
    </reaction>
</comment>
<dbReference type="SUPFAM" id="SSF55931">
    <property type="entry name" value="Glutamine synthetase/guanido kinase"/>
    <property type="match status" value="1"/>
</dbReference>
<dbReference type="EC" id="6.3.2.2" evidence="5"/>
<name>A0A511CVR0_9PSEU</name>
<dbReference type="GO" id="GO:0005524">
    <property type="term" value="F:ATP binding"/>
    <property type="evidence" value="ECO:0007669"/>
    <property type="project" value="UniProtKB-UniRule"/>
</dbReference>
<evidence type="ECO:0000256" key="4">
    <source>
        <dbReference type="ARBA" id="ARBA00048819"/>
    </source>
</evidence>
<reference evidence="8 9" key="1">
    <citation type="submission" date="2019-07" db="EMBL/GenBank/DDBJ databases">
        <title>Whole genome shotgun sequence of Pseudonocardia asaccharolytica NBRC 16224.</title>
        <authorList>
            <person name="Hosoyama A."/>
            <person name="Uohara A."/>
            <person name="Ohji S."/>
            <person name="Ichikawa N."/>
        </authorList>
    </citation>
    <scope>NUCLEOTIDE SEQUENCE [LARGE SCALE GENOMIC DNA]</scope>
    <source>
        <strain evidence="8 9">NBRC 16224</strain>
    </source>
</reference>
<dbReference type="PIRSF" id="PIRSF017901">
    <property type="entry name" value="GCL"/>
    <property type="match status" value="1"/>
</dbReference>
<dbReference type="STRING" id="1123024.GCA_000423625_02102"/>
<organism evidence="8 9">
    <name type="scientific">Pseudonocardia asaccharolytica DSM 44247 = NBRC 16224</name>
    <dbReference type="NCBI Taxonomy" id="1123024"/>
    <lineage>
        <taxon>Bacteria</taxon>
        <taxon>Bacillati</taxon>
        <taxon>Actinomycetota</taxon>
        <taxon>Actinomycetes</taxon>
        <taxon>Pseudonocardiales</taxon>
        <taxon>Pseudonocardiaceae</taxon>
        <taxon>Pseudonocardia</taxon>
    </lineage>
</organism>
<accession>A0A511CVR0</accession>
<dbReference type="InterPro" id="IPR006336">
    <property type="entry name" value="GCS2"/>
</dbReference>
<dbReference type="Proteomes" id="UP000321328">
    <property type="component" value="Unassembled WGS sequence"/>
</dbReference>
<proteinExistence type="inferred from homology"/>
<gene>
    <name evidence="8" type="primary">gshA</name>
    <name evidence="5" type="synonym">egtA</name>
    <name evidence="8" type="ORF">PA7_05060</name>
</gene>
<dbReference type="GO" id="GO:0052699">
    <property type="term" value="P:ergothioneine biosynthetic process"/>
    <property type="evidence" value="ECO:0007669"/>
    <property type="project" value="UniProtKB-UniRule"/>
</dbReference>
<protein>
    <recommendedName>
        <fullName evidence="5">Glutamate--cysteine ligase EgtA</fullName>
        <ecNumber evidence="5">6.3.2.2</ecNumber>
    </recommendedName>
    <alternativeName>
        <fullName evidence="5">Gamma-glutamylcysteine synthase</fullName>
        <shortName evidence="5">GCS</shortName>
        <shortName evidence="5">Gamma-ECS</shortName>
    </alternativeName>
</protein>
<dbReference type="EMBL" id="BJVI01000003">
    <property type="protein sequence ID" value="GEL16669.1"/>
    <property type="molecule type" value="Genomic_DNA"/>
</dbReference>
<comment type="caution">
    <text evidence="8">The sequence shown here is derived from an EMBL/GenBank/DDBJ whole genome shotgun (WGS) entry which is preliminary data.</text>
</comment>
<evidence type="ECO:0000256" key="6">
    <source>
        <dbReference type="PIRNR" id="PIRNR017901"/>
    </source>
</evidence>
<comment type="pathway">
    <text evidence="5">Amino-acid biosynthesis; ergothioneine biosynthesis.</text>
</comment>
<keyword evidence="9" id="KW-1185">Reference proteome</keyword>